<dbReference type="EMBL" id="CAADEW010000094">
    <property type="protein sequence ID" value="VFJ59789.1"/>
    <property type="molecule type" value="Genomic_DNA"/>
</dbReference>
<accession>A0A450TDA5</accession>
<evidence type="ECO:0000259" key="3">
    <source>
        <dbReference type="Pfam" id="PF24793"/>
    </source>
</evidence>
<evidence type="ECO:0000256" key="1">
    <source>
        <dbReference type="ARBA" id="ARBA00022651"/>
    </source>
</evidence>
<keyword evidence="1" id="KW-0858">Xylan degradation</keyword>
<dbReference type="Gene3D" id="2.115.10.20">
    <property type="entry name" value="Glycosyl hydrolase domain, family 43"/>
    <property type="match status" value="1"/>
</dbReference>
<dbReference type="PANTHER" id="PTHR43772">
    <property type="entry name" value="ENDO-1,4-BETA-XYLANASE"/>
    <property type="match status" value="1"/>
</dbReference>
<dbReference type="Pfam" id="PF24793">
    <property type="entry name" value="GINT1_N"/>
    <property type="match status" value="1"/>
</dbReference>
<gene>
    <name evidence="4" type="ORF">BECKFW1821A_GA0114235_109413</name>
    <name evidence="5" type="ORF">BECKFW1821B_GA0114236_109811</name>
</gene>
<evidence type="ECO:0000313" key="4">
    <source>
        <dbReference type="EMBL" id="VFJ59789.1"/>
    </source>
</evidence>
<feature type="domain" description="Glucosamine inositolphosphorylceramide transferase 1 N-terminal" evidence="3">
    <location>
        <begin position="51"/>
        <end position="254"/>
    </location>
</feature>
<dbReference type="GO" id="GO:0045493">
    <property type="term" value="P:xylan catabolic process"/>
    <property type="evidence" value="ECO:0007669"/>
    <property type="project" value="UniProtKB-KW"/>
</dbReference>
<dbReference type="PANTHER" id="PTHR43772:SF2">
    <property type="entry name" value="PUTATIVE (AFU_ORTHOLOGUE AFUA_2G04480)-RELATED"/>
    <property type="match status" value="1"/>
</dbReference>
<dbReference type="EMBL" id="CAADFD010000098">
    <property type="protein sequence ID" value="VFJ64888.1"/>
    <property type="molecule type" value="Genomic_DNA"/>
</dbReference>
<evidence type="ECO:0000256" key="2">
    <source>
        <dbReference type="ARBA" id="ARBA00023277"/>
    </source>
</evidence>
<name>A0A450TDA5_9GAMM</name>
<keyword evidence="1" id="KW-0624">Polysaccharide degradation</keyword>
<organism evidence="5">
    <name type="scientific">Candidatus Kentrum sp. FW</name>
    <dbReference type="NCBI Taxonomy" id="2126338"/>
    <lineage>
        <taxon>Bacteria</taxon>
        <taxon>Pseudomonadati</taxon>
        <taxon>Pseudomonadota</taxon>
        <taxon>Gammaproteobacteria</taxon>
        <taxon>Candidatus Kentrum</taxon>
    </lineage>
</organism>
<proteinExistence type="predicted"/>
<evidence type="ECO:0000313" key="5">
    <source>
        <dbReference type="EMBL" id="VFJ64888.1"/>
    </source>
</evidence>
<protein>
    <recommendedName>
        <fullName evidence="3">Glucosamine inositolphosphorylceramide transferase 1 N-terminal domain-containing protein</fullName>
    </recommendedName>
</protein>
<dbReference type="InterPro" id="IPR023296">
    <property type="entry name" value="Glyco_hydro_beta-prop_sf"/>
</dbReference>
<dbReference type="SUPFAM" id="SSF75005">
    <property type="entry name" value="Arabinanase/levansucrase/invertase"/>
    <property type="match status" value="1"/>
</dbReference>
<keyword evidence="2" id="KW-0119">Carbohydrate metabolism</keyword>
<reference evidence="5" key="1">
    <citation type="submission" date="2019-02" db="EMBL/GenBank/DDBJ databases">
        <authorList>
            <person name="Gruber-Vodicka R. H."/>
            <person name="Seah K. B. B."/>
        </authorList>
    </citation>
    <scope>NUCLEOTIDE SEQUENCE</scope>
    <source>
        <strain evidence="5">BECK_BZ106</strain>
        <strain evidence="4">BECK_BZ15</strain>
    </source>
</reference>
<dbReference type="InterPro" id="IPR056442">
    <property type="entry name" value="GINT1_N"/>
</dbReference>
<dbReference type="InterPro" id="IPR052176">
    <property type="entry name" value="Glycosyl_Hydrlase_43_Enz"/>
</dbReference>
<sequence length="304" mass="35390">MAIQRLASVVLDLATEFRYDIWNIGYIYRTLGRVDDLLAIPKQLTWFPAQRPYRYLADPFVVERGDGYIVFAEEYDYFRKGPKGIICRVAIKQPSQVQVIIREKHHLSYPCPFFRNGTTYLLPESCDSTKTGIYALDESLETATGYDFLLDGVHAVDPTLHAYRGRYYIFCQVRQRQQEYLHCYYAETPFGPWVSHPQNPLKTGKRGSRPGGKLFECRGEWFRPAQNCEKTYGGSLLIYKVKKLTPDVFEEEEILEIFPDRTGPYPHGLHHIHVEKDIIVMDAKKRHIHILWPLKKLLRSPSVS</sequence>
<dbReference type="AlphaFoldDB" id="A0A450TDA5"/>